<dbReference type="AlphaFoldDB" id="A0A382C187"/>
<protein>
    <recommendedName>
        <fullName evidence="1">Smr domain-containing protein</fullName>
    </recommendedName>
</protein>
<reference evidence="2" key="1">
    <citation type="submission" date="2018-05" db="EMBL/GenBank/DDBJ databases">
        <authorList>
            <person name="Lanie J.A."/>
            <person name="Ng W.-L."/>
            <person name="Kazmierczak K.M."/>
            <person name="Andrzejewski T.M."/>
            <person name="Davidsen T.M."/>
            <person name="Wayne K.J."/>
            <person name="Tettelin H."/>
            <person name="Glass J.I."/>
            <person name="Rusch D."/>
            <person name="Podicherti R."/>
            <person name="Tsui H.-C.T."/>
            <person name="Winkler M.E."/>
        </authorList>
    </citation>
    <scope>NUCLEOTIDE SEQUENCE</scope>
</reference>
<dbReference type="Pfam" id="PF01713">
    <property type="entry name" value="Smr"/>
    <property type="match status" value="1"/>
</dbReference>
<dbReference type="Gene3D" id="3.30.1370.110">
    <property type="match status" value="1"/>
</dbReference>
<sequence>MSPRFQIIDIGHRGFSLDRALSELETDVSACIFNGKTRAIKIIHGHGTGALKRGVREWCKSQEGRFQAVIQGESYDLFDPLSASMRADCGSPHDPDLGRKNSAITYIWLW</sequence>
<dbReference type="InterPro" id="IPR002625">
    <property type="entry name" value="Smr_dom"/>
</dbReference>
<evidence type="ECO:0000313" key="2">
    <source>
        <dbReference type="EMBL" id="SVB19609.1"/>
    </source>
</evidence>
<feature type="domain" description="Smr" evidence="1">
    <location>
        <begin position="13"/>
        <end position="60"/>
    </location>
</feature>
<name>A0A382C187_9ZZZZ</name>
<dbReference type="EMBL" id="UINC01032253">
    <property type="protein sequence ID" value="SVB19609.1"/>
    <property type="molecule type" value="Genomic_DNA"/>
</dbReference>
<evidence type="ECO:0000259" key="1">
    <source>
        <dbReference type="PROSITE" id="PS50828"/>
    </source>
</evidence>
<proteinExistence type="predicted"/>
<dbReference type="InterPro" id="IPR036063">
    <property type="entry name" value="Smr_dom_sf"/>
</dbReference>
<organism evidence="2">
    <name type="scientific">marine metagenome</name>
    <dbReference type="NCBI Taxonomy" id="408172"/>
    <lineage>
        <taxon>unclassified sequences</taxon>
        <taxon>metagenomes</taxon>
        <taxon>ecological metagenomes</taxon>
    </lineage>
</organism>
<dbReference type="PROSITE" id="PS50828">
    <property type="entry name" value="SMR"/>
    <property type="match status" value="1"/>
</dbReference>
<gene>
    <name evidence="2" type="ORF">METZ01_LOCUS172463</name>
</gene>
<dbReference type="SUPFAM" id="SSF160443">
    <property type="entry name" value="SMR domain-like"/>
    <property type="match status" value="1"/>
</dbReference>
<accession>A0A382C187</accession>